<feature type="domain" description="FecR protein" evidence="2">
    <location>
        <begin position="183"/>
        <end position="271"/>
    </location>
</feature>
<dbReference type="PANTHER" id="PTHR30273:SF2">
    <property type="entry name" value="PROTEIN FECR"/>
    <property type="match status" value="1"/>
</dbReference>
<dbReference type="InterPro" id="IPR006860">
    <property type="entry name" value="FecR"/>
</dbReference>
<dbReference type="Gene3D" id="3.55.50.30">
    <property type="match status" value="1"/>
</dbReference>
<evidence type="ECO:0000259" key="3">
    <source>
        <dbReference type="Pfam" id="PF16344"/>
    </source>
</evidence>
<keyword evidence="1" id="KW-0812">Transmembrane</keyword>
<feature type="domain" description="Protein FecR C-terminal" evidence="3">
    <location>
        <begin position="314"/>
        <end position="379"/>
    </location>
</feature>
<keyword evidence="1" id="KW-0472">Membrane</keyword>
<evidence type="ECO:0000256" key="1">
    <source>
        <dbReference type="SAM" id="Phobius"/>
    </source>
</evidence>
<evidence type="ECO:0000259" key="2">
    <source>
        <dbReference type="Pfam" id="PF04773"/>
    </source>
</evidence>
<protein>
    <submittedName>
        <fullName evidence="4">FecR family protein</fullName>
    </submittedName>
</protein>
<dbReference type="InterPro" id="IPR012373">
    <property type="entry name" value="Ferrdict_sens_TM"/>
</dbReference>
<dbReference type="PANTHER" id="PTHR30273">
    <property type="entry name" value="PERIPLASMIC SIGNAL SENSOR AND SIGMA FACTOR ACTIVATOR FECR-RELATED"/>
    <property type="match status" value="1"/>
</dbReference>
<feature type="transmembrane region" description="Helical" evidence="1">
    <location>
        <begin position="88"/>
        <end position="105"/>
    </location>
</feature>
<dbReference type="RefSeq" id="WP_345229994.1">
    <property type="nucleotide sequence ID" value="NZ_BAABIQ010000003.1"/>
</dbReference>
<evidence type="ECO:0000313" key="5">
    <source>
        <dbReference type="Proteomes" id="UP001501411"/>
    </source>
</evidence>
<dbReference type="Gene3D" id="2.60.120.1440">
    <property type="match status" value="1"/>
</dbReference>
<name>A0ABP9AF39_9SPHI</name>
<gene>
    <name evidence="4" type="ORF">GCM10023231_03770</name>
</gene>
<keyword evidence="1" id="KW-1133">Transmembrane helix</keyword>
<keyword evidence="5" id="KW-1185">Reference proteome</keyword>
<proteinExistence type="predicted"/>
<dbReference type="EMBL" id="BAABIQ010000003">
    <property type="protein sequence ID" value="GAA4780112.1"/>
    <property type="molecule type" value="Genomic_DNA"/>
</dbReference>
<evidence type="ECO:0000313" key="4">
    <source>
        <dbReference type="EMBL" id="GAA4780112.1"/>
    </source>
</evidence>
<comment type="caution">
    <text evidence="4">The sequence shown here is derived from an EMBL/GenBank/DDBJ whole genome shotgun (WGS) entry which is preliminary data.</text>
</comment>
<dbReference type="InterPro" id="IPR032508">
    <property type="entry name" value="FecR_C"/>
</dbReference>
<reference evidence="5" key="1">
    <citation type="journal article" date="2019" name="Int. J. Syst. Evol. Microbiol.">
        <title>The Global Catalogue of Microorganisms (GCM) 10K type strain sequencing project: providing services to taxonomists for standard genome sequencing and annotation.</title>
        <authorList>
            <consortium name="The Broad Institute Genomics Platform"/>
            <consortium name="The Broad Institute Genome Sequencing Center for Infectious Disease"/>
            <person name="Wu L."/>
            <person name="Ma J."/>
        </authorList>
    </citation>
    <scope>NUCLEOTIDE SEQUENCE [LARGE SCALE GENOMIC DNA]</scope>
    <source>
        <strain evidence="5">JCM 18200</strain>
    </source>
</reference>
<dbReference type="Proteomes" id="UP001501411">
    <property type="component" value="Unassembled WGS sequence"/>
</dbReference>
<dbReference type="Pfam" id="PF16344">
    <property type="entry name" value="FecR_C"/>
    <property type="match status" value="1"/>
</dbReference>
<sequence length="382" mass="42785">MAFDREKIKQWYIEKAAGVISTVDEEQLATLLSTDEEAQQFWQKLEQESQQLGLTGFMNRIEPVADLAEVKQQLDLPRSKKRISFRSYAAIAALFITVFGVYFIWQQLNYTAEKETNTMTIAPLASTPTAIQLISDDGQSVNLNATSATVQLNGVQFQTAANEISTVASDSTIVMSTLSIPIKETYRIVLPDGSKVWLNAASKLRFPSRFNGENRKVYLEGEGYFEVRTDPKNPFIVETASNQVQVLGTRFNLKAYPEQATQTALVDGSVRVIAGNDQHIQLKPGYAANYHPSTGFKTVPFDVAETLAWMEGIYYFHDASLVDLAEVITHWYGYSVTFDRTLLARQRITGLMEKDNISNFLTDLSASTGIQYQFAGNVLYLK</sequence>
<dbReference type="Pfam" id="PF04773">
    <property type="entry name" value="FecR"/>
    <property type="match status" value="1"/>
</dbReference>
<accession>A0ABP9AF39</accession>
<dbReference type="PIRSF" id="PIRSF018266">
    <property type="entry name" value="FecR"/>
    <property type="match status" value="1"/>
</dbReference>
<organism evidence="4 5">
    <name type="scientific">Olivibacter ginsenosidimutans</name>
    <dbReference type="NCBI Taxonomy" id="1176537"/>
    <lineage>
        <taxon>Bacteria</taxon>
        <taxon>Pseudomonadati</taxon>
        <taxon>Bacteroidota</taxon>
        <taxon>Sphingobacteriia</taxon>
        <taxon>Sphingobacteriales</taxon>
        <taxon>Sphingobacteriaceae</taxon>
        <taxon>Olivibacter</taxon>
    </lineage>
</organism>